<dbReference type="Proteomes" id="UP000316181">
    <property type="component" value="Unassembled WGS sequence"/>
</dbReference>
<dbReference type="RefSeq" id="WP_170207914.1">
    <property type="nucleotide sequence ID" value="NZ_BAAATB010000010.1"/>
</dbReference>
<evidence type="ECO:0000313" key="3">
    <source>
        <dbReference type="Proteomes" id="UP000316181"/>
    </source>
</evidence>
<dbReference type="EMBL" id="VFNV01000001">
    <property type="protein sequence ID" value="TQK76740.1"/>
    <property type="molecule type" value="Genomic_DNA"/>
</dbReference>
<comment type="caution">
    <text evidence="2">The sequence shown here is derived from an EMBL/GenBank/DDBJ whole genome shotgun (WGS) entry which is preliminary data.</text>
</comment>
<evidence type="ECO:0000313" key="2">
    <source>
        <dbReference type="EMBL" id="TQK76740.1"/>
    </source>
</evidence>
<keyword evidence="3" id="KW-1185">Reference proteome</keyword>
<dbReference type="AlphaFoldDB" id="A0A542SQ47"/>
<organism evidence="2 3">
    <name type="scientific">Rarobacter incanus</name>
    <dbReference type="NCBI Taxonomy" id="153494"/>
    <lineage>
        <taxon>Bacteria</taxon>
        <taxon>Bacillati</taxon>
        <taxon>Actinomycetota</taxon>
        <taxon>Actinomycetes</taxon>
        <taxon>Micrococcales</taxon>
        <taxon>Rarobacteraceae</taxon>
        <taxon>Rarobacter</taxon>
    </lineage>
</organism>
<evidence type="ECO:0000259" key="1">
    <source>
        <dbReference type="Pfam" id="PF07179"/>
    </source>
</evidence>
<dbReference type="InterPro" id="IPR009839">
    <property type="entry name" value="SseB_N"/>
</dbReference>
<protein>
    <submittedName>
        <fullName evidence="2">Type III secretion system (T3SS) SseB-like protein</fullName>
    </submittedName>
</protein>
<dbReference type="Pfam" id="PF07179">
    <property type="entry name" value="SseB"/>
    <property type="match status" value="1"/>
</dbReference>
<gene>
    <name evidence="2" type="ORF">FB389_1430</name>
</gene>
<reference evidence="2 3" key="1">
    <citation type="submission" date="2019-06" db="EMBL/GenBank/DDBJ databases">
        <title>Sequencing the genomes of 1000 actinobacteria strains.</title>
        <authorList>
            <person name="Klenk H.-P."/>
        </authorList>
    </citation>
    <scope>NUCLEOTIDE SEQUENCE [LARGE SCALE GENOMIC DNA]</scope>
    <source>
        <strain evidence="2 3">DSM 10596</strain>
    </source>
</reference>
<accession>A0A542SQ47</accession>
<feature type="domain" description="SseB protein N-terminal" evidence="1">
    <location>
        <begin position="8"/>
        <end position="114"/>
    </location>
</feature>
<name>A0A542SQ47_9MICO</name>
<sequence length="122" mass="13459">MTFPANDLEKMLEDASEDRLDIGTFLRTLVRSTAWVPVSAGEAGEGPQIRTVRIESQPYVRVFTSEEQARSVLPEKNYINPVLGTVLRNLPGDWGLVINPNAAFGFTINAQTIRTILADEGL</sequence>
<proteinExistence type="predicted"/>